<keyword evidence="10" id="KW-1185">Reference proteome</keyword>
<dbReference type="PROSITE" id="PS50923">
    <property type="entry name" value="SUSHI"/>
    <property type="match status" value="1"/>
</dbReference>
<evidence type="ECO:0008006" key="11">
    <source>
        <dbReference type="Google" id="ProtNLM"/>
    </source>
</evidence>
<feature type="domain" description="Link" evidence="8">
    <location>
        <begin position="19"/>
        <end position="111"/>
    </location>
</feature>
<dbReference type="Pfam" id="PF00084">
    <property type="entry name" value="Sushi"/>
    <property type="match status" value="1"/>
</dbReference>
<evidence type="ECO:0000256" key="5">
    <source>
        <dbReference type="SAM" id="MobiDB-lite"/>
    </source>
</evidence>
<dbReference type="InterPro" id="IPR035976">
    <property type="entry name" value="Sushi/SCR/CCP_sf"/>
</dbReference>
<feature type="region of interest" description="Disordered" evidence="5">
    <location>
        <begin position="292"/>
        <end position="385"/>
    </location>
</feature>
<organism evidence="9 10">
    <name type="scientific">Takifugu rubripes</name>
    <name type="common">Japanese pufferfish</name>
    <name type="synonym">Fugu rubripes</name>
    <dbReference type="NCBI Taxonomy" id="31033"/>
    <lineage>
        <taxon>Eukaryota</taxon>
        <taxon>Metazoa</taxon>
        <taxon>Chordata</taxon>
        <taxon>Craniata</taxon>
        <taxon>Vertebrata</taxon>
        <taxon>Euteleostomi</taxon>
        <taxon>Actinopterygii</taxon>
        <taxon>Neopterygii</taxon>
        <taxon>Teleostei</taxon>
        <taxon>Neoteleostei</taxon>
        <taxon>Acanthomorphata</taxon>
        <taxon>Eupercaria</taxon>
        <taxon>Tetraodontiformes</taxon>
        <taxon>Tetradontoidea</taxon>
        <taxon>Tetraodontidae</taxon>
        <taxon>Takifugu</taxon>
    </lineage>
</organism>
<reference evidence="9" key="2">
    <citation type="submission" date="2025-08" db="UniProtKB">
        <authorList>
            <consortium name="Ensembl"/>
        </authorList>
    </citation>
    <scope>IDENTIFICATION</scope>
</reference>
<protein>
    <recommendedName>
        <fullName evidence="11">Sushi domain containing 5</fullName>
    </recommendedName>
</protein>
<dbReference type="SUPFAM" id="SSF57535">
    <property type="entry name" value="Complement control module/SCR domain"/>
    <property type="match status" value="1"/>
</dbReference>
<proteinExistence type="predicted"/>
<accession>A0A3B5KB11</accession>
<dbReference type="SMART" id="SM00445">
    <property type="entry name" value="LINK"/>
    <property type="match status" value="1"/>
</dbReference>
<evidence type="ECO:0000256" key="2">
    <source>
        <dbReference type="ARBA" id="ARBA00022729"/>
    </source>
</evidence>
<gene>
    <name evidence="9" type="primary">susd5</name>
</gene>
<evidence type="ECO:0000259" key="7">
    <source>
        <dbReference type="PROSITE" id="PS50923"/>
    </source>
</evidence>
<dbReference type="Gene3D" id="3.10.100.10">
    <property type="entry name" value="Mannose-Binding Protein A, subunit A"/>
    <property type="match status" value="1"/>
</dbReference>
<dbReference type="SUPFAM" id="SSF56436">
    <property type="entry name" value="C-type lectin-like"/>
    <property type="match status" value="1"/>
</dbReference>
<dbReference type="GO" id="GO:0007155">
    <property type="term" value="P:cell adhesion"/>
    <property type="evidence" value="ECO:0007669"/>
    <property type="project" value="InterPro"/>
</dbReference>
<keyword evidence="6" id="KW-0472">Membrane</keyword>
<dbReference type="SMART" id="SM00032">
    <property type="entry name" value="CCP"/>
    <property type="match status" value="1"/>
</dbReference>
<dbReference type="GO" id="GO:0007219">
    <property type="term" value="P:Notch signaling pathway"/>
    <property type="evidence" value="ECO:0007669"/>
    <property type="project" value="TreeGrafter"/>
</dbReference>
<dbReference type="GO" id="GO:0005540">
    <property type="term" value="F:hyaluronic acid binding"/>
    <property type="evidence" value="ECO:0007669"/>
    <property type="project" value="InterPro"/>
</dbReference>
<keyword evidence="6" id="KW-0812">Transmembrane</keyword>
<evidence type="ECO:0000256" key="3">
    <source>
        <dbReference type="ARBA" id="ARBA00023157"/>
    </source>
</evidence>
<name>A0A3B5KB11_TAKRU</name>
<dbReference type="PANTHER" id="PTHR32493:SF0">
    <property type="entry name" value="SUSHI DOMAIN-CONTAINING PROTEIN 5"/>
    <property type="match status" value="1"/>
</dbReference>
<dbReference type="PANTHER" id="PTHR32493">
    <property type="entry name" value="SUSHI DOMAIN-CONTAINING PROTEIN 5"/>
    <property type="match status" value="1"/>
</dbReference>
<dbReference type="InterPro" id="IPR000538">
    <property type="entry name" value="Link_dom"/>
</dbReference>
<sequence>MCPVETNSFDVLLSVLLGRLFVLNLENSTGLMGFREAERACASLPARLASSAELRHAVVECFFSTCTRGWLYGGTVGTTVCNVVGGVLKAVDVKTENATGDAVNLNAFCIKDRDVPCGDPPSFPNARLQEHSGYEMGDELLYTCVPGYVMPSGHKAFSLLCDSCGEWYGMVEICVRDETEGHVDYEDKFPDTYRDGEDREQRAVEARGEVLEEVHAAAHTEGDPSQQHQETTFTVEQARRHMEGGDEEERTIGDFIGLPMPEQEPGVTADEATDAPVSLLSQKHMFWFPSEAFQDDVTQRDSTVQSEESKENESQELNHSQKPIRPDDLEESDRYVYHDTDDHDDHREGHHDADDDHPDLPDQSKSPSKEPVLEQAGGQKLWPGFIPTTTPTSDREQAPTYSWINDLTQQSFVNHDPAPLGPDGVTVMEDHTMHNLPGESGERGEMGGKMGEMGCTGENCPPPASSGQSPKVAAIIVVVCLVAIAVMVGVWCYRRQQQKSSLYEMNGKGQSQSRPAQQMEMQQKV</sequence>
<evidence type="ECO:0000259" key="8">
    <source>
        <dbReference type="PROSITE" id="PS50963"/>
    </source>
</evidence>
<reference evidence="9" key="3">
    <citation type="submission" date="2025-09" db="UniProtKB">
        <authorList>
            <consortium name="Ensembl"/>
        </authorList>
    </citation>
    <scope>IDENTIFICATION</scope>
</reference>
<dbReference type="InterPro" id="IPR016186">
    <property type="entry name" value="C-type_lectin-like/link_sf"/>
</dbReference>
<dbReference type="FunFam" id="2.10.70.10:FF:000050">
    <property type="entry name" value="sushi domain-containing protein 5"/>
    <property type="match status" value="1"/>
</dbReference>
<comment type="caution">
    <text evidence="4">Lacks conserved residue(s) required for the propagation of feature annotation.</text>
</comment>
<dbReference type="CDD" id="cd00033">
    <property type="entry name" value="CCP"/>
    <property type="match status" value="1"/>
</dbReference>
<keyword evidence="3" id="KW-1015">Disulfide bond</keyword>
<dbReference type="Pfam" id="PF00193">
    <property type="entry name" value="Xlink"/>
    <property type="match status" value="1"/>
</dbReference>
<dbReference type="Ensembl" id="ENSTRUT00000049933.2">
    <property type="protein sequence ID" value="ENSTRUP00000054869.2"/>
    <property type="gene ID" value="ENSTRUG00000020342.2"/>
</dbReference>
<dbReference type="PROSITE" id="PS50963">
    <property type="entry name" value="LINK_2"/>
    <property type="match status" value="1"/>
</dbReference>
<dbReference type="GeneTree" id="ENSGT00390000009163"/>
<dbReference type="Proteomes" id="UP000005226">
    <property type="component" value="Chromosome 12"/>
</dbReference>
<dbReference type="Gene3D" id="2.10.70.10">
    <property type="entry name" value="Complement Module, domain 1"/>
    <property type="match status" value="1"/>
</dbReference>
<dbReference type="InterPro" id="IPR016187">
    <property type="entry name" value="CTDL_fold"/>
</dbReference>
<feature type="domain" description="Sushi" evidence="7">
    <location>
        <begin position="115"/>
        <end position="176"/>
    </location>
</feature>
<keyword evidence="2" id="KW-0732">Signal</keyword>
<dbReference type="InterPro" id="IPR000436">
    <property type="entry name" value="Sushi_SCR_CCP_dom"/>
</dbReference>
<keyword evidence="1 4" id="KW-0768">Sushi</keyword>
<feature type="transmembrane region" description="Helical" evidence="6">
    <location>
        <begin position="472"/>
        <end position="493"/>
    </location>
</feature>
<feature type="compositionally biased region" description="Basic and acidic residues" evidence="5">
    <location>
        <begin position="324"/>
        <end position="372"/>
    </location>
</feature>
<evidence type="ECO:0000256" key="4">
    <source>
        <dbReference type="PROSITE-ProRule" id="PRU00302"/>
    </source>
</evidence>
<evidence type="ECO:0000313" key="10">
    <source>
        <dbReference type="Proteomes" id="UP000005226"/>
    </source>
</evidence>
<evidence type="ECO:0000313" key="9">
    <source>
        <dbReference type="Ensembl" id="ENSTRUP00000054869.2"/>
    </source>
</evidence>
<evidence type="ECO:0000256" key="1">
    <source>
        <dbReference type="ARBA" id="ARBA00022659"/>
    </source>
</evidence>
<dbReference type="InterPro" id="IPR053298">
    <property type="entry name" value="Sushi_domain_protein"/>
</dbReference>
<keyword evidence="6" id="KW-1133">Transmembrane helix</keyword>
<feature type="region of interest" description="Disordered" evidence="5">
    <location>
        <begin position="504"/>
        <end position="525"/>
    </location>
</feature>
<dbReference type="AlphaFoldDB" id="A0A3B5KB11"/>
<evidence type="ECO:0000256" key="6">
    <source>
        <dbReference type="SAM" id="Phobius"/>
    </source>
</evidence>
<reference evidence="9 10" key="1">
    <citation type="journal article" date="2011" name="Genome Biol. Evol.">
        <title>Integration of the genetic map and genome assembly of fugu facilitates insights into distinct features of genome evolution in teleosts and mammals.</title>
        <authorList>
            <person name="Kai W."/>
            <person name="Kikuchi K."/>
            <person name="Tohari S."/>
            <person name="Chew A.K."/>
            <person name="Tay A."/>
            <person name="Fujiwara A."/>
            <person name="Hosoya S."/>
            <person name="Suetake H."/>
            <person name="Naruse K."/>
            <person name="Brenner S."/>
            <person name="Suzuki Y."/>
            <person name="Venkatesh B."/>
        </authorList>
    </citation>
    <scope>NUCLEOTIDE SEQUENCE [LARGE SCALE GENOMIC DNA]</scope>
</reference>